<feature type="region of interest" description="Disordered" evidence="1">
    <location>
        <begin position="328"/>
        <end position="356"/>
    </location>
</feature>
<accession>A0A158A4G4</accession>
<dbReference type="AlphaFoldDB" id="A0A158A4G4"/>
<reference evidence="2" key="1">
    <citation type="submission" date="2016-01" db="EMBL/GenBank/DDBJ databases">
        <authorList>
            <person name="Peeters C."/>
        </authorList>
    </citation>
    <scope>NUCLEOTIDE SEQUENCE [LARGE SCALE GENOMIC DNA]</scope>
    <source>
        <strain evidence="2">LMG 29318</strain>
    </source>
</reference>
<sequence length="356" mass="39124">MHLRTSHCCPLRLALLLNVEVTCRFPIGQYSYNAPWLSLTSDWECSLVPARDVQDVDRGWKLSYEERQNARKQREEQIEQDRQDFDRLLRLSVSRRDARACSDFSTYVTFISDHLRIARSADGEDLTRILRDAVRDGQLIPAIDRAWRGSRRVARQYAPQSWAKRAPDPKPTVYGVRNGQYLPLNADGSFVDDSPYIPVRVAAKAATASAGACFGGSGDESGFDWLGAAETIAGATFGGAASSDDDHGDSMLKSFRDTDDGDSASLLGDAQPLGYSPGMPGGEAIDVAGIPSMNGDPNSWIESGPGMKKQWRMYGTDGSAAVDIDFDSHHGQPNPHAHNWDGTSRDQGWPVSIFPR</sequence>
<proteinExistence type="predicted"/>
<keyword evidence="3" id="KW-1185">Reference proteome</keyword>
<evidence type="ECO:0000256" key="1">
    <source>
        <dbReference type="SAM" id="MobiDB-lite"/>
    </source>
</evidence>
<protein>
    <submittedName>
        <fullName evidence="2">Uncharacterized protein</fullName>
    </submittedName>
</protein>
<organism evidence="2 3">
    <name type="scientific">Caballeronia catudaia</name>
    <dbReference type="NCBI Taxonomy" id="1777136"/>
    <lineage>
        <taxon>Bacteria</taxon>
        <taxon>Pseudomonadati</taxon>
        <taxon>Pseudomonadota</taxon>
        <taxon>Betaproteobacteria</taxon>
        <taxon>Burkholderiales</taxon>
        <taxon>Burkholderiaceae</taxon>
        <taxon>Caballeronia</taxon>
    </lineage>
</organism>
<gene>
    <name evidence="2" type="ORF">AWB75_01704</name>
</gene>
<dbReference type="Proteomes" id="UP000054870">
    <property type="component" value="Unassembled WGS sequence"/>
</dbReference>
<evidence type="ECO:0000313" key="2">
    <source>
        <dbReference type="EMBL" id="SAK52516.1"/>
    </source>
</evidence>
<evidence type="ECO:0000313" key="3">
    <source>
        <dbReference type="Proteomes" id="UP000054870"/>
    </source>
</evidence>
<name>A0A158A4G4_9BURK</name>
<dbReference type="EMBL" id="FCOF02000006">
    <property type="protein sequence ID" value="SAK52516.1"/>
    <property type="molecule type" value="Genomic_DNA"/>
</dbReference>
<comment type="caution">
    <text evidence="2">The sequence shown here is derived from an EMBL/GenBank/DDBJ whole genome shotgun (WGS) entry which is preliminary data.</text>
</comment>